<keyword evidence="2" id="KW-0472">Membrane</keyword>
<dbReference type="Proteomes" id="UP000235371">
    <property type="component" value="Unassembled WGS sequence"/>
</dbReference>
<proteinExistence type="predicted"/>
<sequence length="245" mass="26055">MSTPTTPMAALITPAPRHKIGARDDGPLLGYFIAGSSTQTLSCGNGNLFTTSSAYGGCYGTDYVASTSTLDYGCTQATTRNGVQSGGVVTCVPGSVFWTCITQTIFATFPNISPVTNYFCGGSYSALTIYRDFPSTLSSTLTSSSSQSSSSTFTSPFSTTPTAPSPTQSTEPPHQSPSSVAWISGPVIGAVALIAFVSFAIWYIRNQRRKRSTLQEYRLSYITQQEEQKHMMGMVGSSSARNELP</sequence>
<feature type="compositionally biased region" description="Low complexity" evidence="1">
    <location>
        <begin position="142"/>
        <end position="170"/>
    </location>
</feature>
<feature type="transmembrane region" description="Helical" evidence="2">
    <location>
        <begin position="180"/>
        <end position="204"/>
    </location>
</feature>
<dbReference type="RefSeq" id="XP_024735373.1">
    <property type="nucleotide sequence ID" value="XM_024880504.1"/>
</dbReference>
<evidence type="ECO:0000313" key="3">
    <source>
        <dbReference type="EMBL" id="PMD58469.1"/>
    </source>
</evidence>
<protein>
    <submittedName>
        <fullName evidence="3">Uncharacterized protein</fullName>
    </submittedName>
</protein>
<dbReference type="AlphaFoldDB" id="A0A2J6T629"/>
<dbReference type="STRING" id="1095630.A0A2J6T629"/>
<evidence type="ECO:0000313" key="4">
    <source>
        <dbReference type="Proteomes" id="UP000235371"/>
    </source>
</evidence>
<dbReference type="InParanoid" id="A0A2J6T629"/>
<keyword evidence="4" id="KW-1185">Reference proteome</keyword>
<accession>A0A2J6T629</accession>
<evidence type="ECO:0000256" key="1">
    <source>
        <dbReference type="SAM" id="MobiDB-lite"/>
    </source>
</evidence>
<organism evidence="3 4">
    <name type="scientific">Hyaloscypha bicolor E</name>
    <dbReference type="NCBI Taxonomy" id="1095630"/>
    <lineage>
        <taxon>Eukaryota</taxon>
        <taxon>Fungi</taxon>
        <taxon>Dikarya</taxon>
        <taxon>Ascomycota</taxon>
        <taxon>Pezizomycotina</taxon>
        <taxon>Leotiomycetes</taxon>
        <taxon>Helotiales</taxon>
        <taxon>Hyaloscyphaceae</taxon>
        <taxon>Hyaloscypha</taxon>
        <taxon>Hyaloscypha bicolor</taxon>
    </lineage>
</organism>
<feature type="region of interest" description="Disordered" evidence="1">
    <location>
        <begin position="142"/>
        <end position="177"/>
    </location>
</feature>
<keyword evidence="2" id="KW-0812">Transmembrane</keyword>
<gene>
    <name evidence="3" type="ORF">K444DRAFT_614237</name>
</gene>
<dbReference type="GeneID" id="36588581"/>
<dbReference type="OrthoDB" id="5426424at2759"/>
<reference evidence="3 4" key="1">
    <citation type="submission" date="2016-04" db="EMBL/GenBank/DDBJ databases">
        <title>A degradative enzymes factory behind the ericoid mycorrhizal symbiosis.</title>
        <authorList>
            <consortium name="DOE Joint Genome Institute"/>
            <person name="Martino E."/>
            <person name="Morin E."/>
            <person name="Grelet G."/>
            <person name="Kuo A."/>
            <person name="Kohler A."/>
            <person name="Daghino S."/>
            <person name="Barry K."/>
            <person name="Choi C."/>
            <person name="Cichocki N."/>
            <person name="Clum A."/>
            <person name="Copeland A."/>
            <person name="Hainaut M."/>
            <person name="Haridas S."/>
            <person name="Labutti K."/>
            <person name="Lindquist E."/>
            <person name="Lipzen A."/>
            <person name="Khouja H.-R."/>
            <person name="Murat C."/>
            <person name="Ohm R."/>
            <person name="Olson A."/>
            <person name="Spatafora J."/>
            <person name="Veneault-Fourrey C."/>
            <person name="Henrissat B."/>
            <person name="Grigoriev I."/>
            <person name="Martin F."/>
            <person name="Perotto S."/>
        </authorList>
    </citation>
    <scope>NUCLEOTIDE SEQUENCE [LARGE SCALE GENOMIC DNA]</scope>
    <source>
        <strain evidence="3 4">E</strain>
    </source>
</reference>
<evidence type="ECO:0000256" key="2">
    <source>
        <dbReference type="SAM" id="Phobius"/>
    </source>
</evidence>
<dbReference type="EMBL" id="KZ613822">
    <property type="protein sequence ID" value="PMD58469.1"/>
    <property type="molecule type" value="Genomic_DNA"/>
</dbReference>
<name>A0A2J6T629_9HELO</name>
<keyword evidence="2" id="KW-1133">Transmembrane helix</keyword>